<feature type="transmembrane region" description="Helical" evidence="5">
    <location>
        <begin position="228"/>
        <end position="253"/>
    </location>
</feature>
<feature type="transmembrane region" description="Helical" evidence="5">
    <location>
        <begin position="115"/>
        <end position="131"/>
    </location>
</feature>
<dbReference type="GO" id="GO:0016020">
    <property type="term" value="C:membrane"/>
    <property type="evidence" value="ECO:0007669"/>
    <property type="project" value="UniProtKB-SubCell"/>
</dbReference>
<proteinExistence type="predicted"/>
<comment type="caution">
    <text evidence="7">The sequence shown here is derived from an EMBL/GenBank/DDBJ whole genome shotgun (WGS) entry which is preliminary data.</text>
</comment>
<keyword evidence="4 5" id="KW-0472">Membrane</keyword>
<evidence type="ECO:0000256" key="4">
    <source>
        <dbReference type="ARBA" id="ARBA00023136"/>
    </source>
</evidence>
<keyword evidence="8" id="KW-1185">Reference proteome</keyword>
<evidence type="ECO:0000256" key="3">
    <source>
        <dbReference type="ARBA" id="ARBA00022989"/>
    </source>
</evidence>
<feature type="transmembrane region" description="Helical" evidence="5">
    <location>
        <begin position="332"/>
        <end position="350"/>
    </location>
</feature>
<accession>A0A023BQM3</accession>
<feature type="transmembrane region" description="Helical" evidence="5">
    <location>
        <begin position="151"/>
        <end position="174"/>
    </location>
</feature>
<dbReference type="AlphaFoldDB" id="A0A023BQM3"/>
<reference evidence="7 8" key="1">
    <citation type="submission" date="2014-04" db="EMBL/GenBank/DDBJ databases">
        <title>Aquimarina sp. 22II-S11-z7 Genome Sequencing.</title>
        <authorList>
            <person name="Lai Q."/>
        </authorList>
    </citation>
    <scope>NUCLEOTIDE SEQUENCE [LARGE SCALE GENOMIC DNA]</scope>
    <source>
        <strain evidence="7 8">22II-S11-z7</strain>
    </source>
</reference>
<dbReference type="eggNOG" id="ENOG50349CZ">
    <property type="taxonomic scope" value="Bacteria"/>
</dbReference>
<organism evidence="7 8">
    <name type="scientific">Aquimarina atlantica</name>
    <dbReference type="NCBI Taxonomy" id="1317122"/>
    <lineage>
        <taxon>Bacteria</taxon>
        <taxon>Pseudomonadati</taxon>
        <taxon>Bacteroidota</taxon>
        <taxon>Flavobacteriia</taxon>
        <taxon>Flavobacteriales</taxon>
        <taxon>Flavobacteriaceae</taxon>
        <taxon>Aquimarina</taxon>
    </lineage>
</organism>
<feature type="domain" description="O-antigen ligase-related" evidence="6">
    <location>
        <begin position="188"/>
        <end position="344"/>
    </location>
</feature>
<feature type="transmembrane region" description="Helical" evidence="5">
    <location>
        <begin position="64"/>
        <end position="80"/>
    </location>
</feature>
<dbReference type="Proteomes" id="UP000023541">
    <property type="component" value="Unassembled WGS sequence"/>
</dbReference>
<feature type="transmembrane region" description="Helical" evidence="5">
    <location>
        <begin position="186"/>
        <end position="216"/>
    </location>
</feature>
<protein>
    <recommendedName>
        <fullName evidence="6">O-antigen ligase-related domain-containing protein</fullName>
    </recommendedName>
</protein>
<evidence type="ECO:0000256" key="2">
    <source>
        <dbReference type="ARBA" id="ARBA00022692"/>
    </source>
</evidence>
<evidence type="ECO:0000259" key="6">
    <source>
        <dbReference type="Pfam" id="PF04932"/>
    </source>
</evidence>
<evidence type="ECO:0000256" key="5">
    <source>
        <dbReference type="SAM" id="Phobius"/>
    </source>
</evidence>
<dbReference type="Pfam" id="PF04932">
    <property type="entry name" value="Wzy_C"/>
    <property type="match status" value="1"/>
</dbReference>
<dbReference type="EMBL" id="AQRA01000008">
    <property type="protein sequence ID" value="EZH72296.1"/>
    <property type="molecule type" value="Genomic_DNA"/>
</dbReference>
<feature type="transmembrane region" description="Helical" evidence="5">
    <location>
        <begin position="36"/>
        <end position="57"/>
    </location>
</feature>
<sequence>MERYKDFFFKFVIIYYWLLNYFIGGSDNEIERFSPMYFMFTLPIVLYIVVNSQYIFTRGYNKKNLPLVFLVLFTSVVSVLRFDLSTFISVNLLLLTIVVIINSKVTIPFSFINKLFLFSVFGSIISYHLGVNEYGYFPKFGSVDLMIYGDVGWRISLFPLLPESAMFSLIVIINNFFYNKNKISRLFYFLLAGYFLVFGGLRTSIILFAFFVLFILCTRFFKFGYRAFYINFNSTLIVLFILALSFQTIILYFNQFDNEFVNQLLFKSSQGISSKEQLYNTISRVWIWEKHIDIFMTNPLFGVGTYEFQDYVIDSNLAYQKTTGSESFFTNLLARIGVSAFLLFSFLYKAQRAALLDKNKLVYFLVLILSVIVISYGSFFVPYNFLFLLYIGLLNIKLK</sequence>
<evidence type="ECO:0000313" key="8">
    <source>
        <dbReference type="Proteomes" id="UP000023541"/>
    </source>
</evidence>
<feature type="transmembrane region" description="Helical" evidence="5">
    <location>
        <begin position="86"/>
        <end position="103"/>
    </location>
</feature>
<name>A0A023BQM3_9FLAO</name>
<feature type="transmembrane region" description="Helical" evidence="5">
    <location>
        <begin position="362"/>
        <end position="393"/>
    </location>
</feature>
<dbReference type="InterPro" id="IPR007016">
    <property type="entry name" value="O-antigen_ligase-rel_domated"/>
</dbReference>
<evidence type="ECO:0000256" key="1">
    <source>
        <dbReference type="ARBA" id="ARBA00004141"/>
    </source>
</evidence>
<evidence type="ECO:0000313" key="7">
    <source>
        <dbReference type="EMBL" id="EZH72296.1"/>
    </source>
</evidence>
<feature type="transmembrane region" description="Helical" evidence="5">
    <location>
        <begin position="7"/>
        <end position="24"/>
    </location>
</feature>
<keyword evidence="2 5" id="KW-0812">Transmembrane</keyword>
<dbReference type="RefSeq" id="WP_034244683.1">
    <property type="nucleotide sequence ID" value="NZ_AQRA01000008.1"/>
</dbReference>
<dbReference type="OrthoDB" id="104748at2"/>
<gene>
    <name evidence="7" type="ORF">ATO12_22860</name>
</gene>
<comment type="subcellular location">
    <subcellularLocation>
        <location evidence="1">Membrane</location>
        <topology evidence="1">Multi-pass membrane protein</topology>
    </subcellularLocation>
</comment>
<dbReference type="STRING" id="1317122.ATO12_22860"/>
<keyword evidence="3 5" id="KW-1133">Transmembrane helix</keyword>